<dbReference type="InterPro" id="IPR058792">
    <property type="entry name" value="Beta-barrel_RND_2"/>
</dbReference>
<dbReference type="EMBL" id="CP027666">
    <property type="protein sequence ID" value="AVO35303.1"/>
    <property type="molecule type" value="Genomic_DNA"/>
</dbReference>
<keyword evidence="3" id="KW-0813">Transport</keyword>
<evidence type="ECO:0000259" key="8">
    <source>
        <dbReference type="Pfam" id="PF25967"/>
    </source>
</evidence>
<evidence type="ECO:0000256" key="5">
    <source>
        <dbReference type="SAM" id="MobiDB-lite"/>
    </source>
</evidence>
<dbReference type="AlphaFoldDB" id="A0A2S0MHY5"/>
<dbReference type="InterPro" id="IPR058627">
    <property type="entry name" value="MdtA-like_C"/>
</dbReference>
<dbReference type="Gene3D" id="2.40.50.100">
    <property type="match status" value="1"/>
</dbReference>
<feature type="domain" description="Multidrug resistance protein MdtA-like C-terminal permuted SH3" evidence="8">
    <location>
        <begin position="297"/>
        <end position="355"/>
    </location>
</feature>
<reference evidence="9 10" key="1">
    <citation type="submission" date="2018-03" db="EMBL/GenBank/DDBJ databases">
        <title>Genome sequencing of Ottowia sp.</title>
        <authorList>
            <person name="Kim S.-J."/>
            <person name="Heo J."/>
            <person name="Kwon S.-W."/>
        </authorList>
    </citation>
    <scope>NUCLEOTIDE SEQUENCE [LARGE SCALE GENOMIC DNA]</scope>
    <source>
        <strain evidence="9 10">KADR8-3</strain>
    </source>
</reference>
<dbReference type="Gene3D" id="1.10.287.470">
    <property type="entry name" value="Helix hairpin bin"/>
    <property type="match status" value="1"/>
</dbReference>
<evidence type="ECO:0000256" key="1">
    <source>
        <dbReference type="ARBA" id="ARBA00004196"/>
    </source>
</evidence>
<proteinExistence type="inferred from homology"/>
<dbReference type="InterPro" id="IPR006143">
    <property type="entry name" value="RND_pump_MFP"/>
</dbReference>
<gene>
    <name evidence="9" type="ORF">C6570_14505</name>
</gene>
<feature type="domain" description="Multidrug resistance protein MdtA-like barrel-sandwich hybrid" evidence="6">
    <location>
        <begin position="74"/>
        <end position="205"/>
    </location>
</feature>
<comment type="similarity">
    <text evidence="2">Belongs to the membrane fusion protein (MFP) (TC 8.A.1) family.</text>
</comment>
<evidence type="ECO:0000313" key="10">
    <source>
        <dbReference type="Proteomes" id="UP000239709"/>
    </source>
</evidence>
<organism evidence="9 10">
    <name type="scientific">Ottowia oryzae</name>
    <dbReference type="NCBI Taxonomy" id="2109914"/>
    <lineage>
        <taxon>Bacteria</taxon>
        <taxon>Pseudomonadati</taxon>
        <taxon>Pseudomonadota</taxon>
        <taxon>Betaproteobacteria</taxon>
        <taxon>Burkholderiales</taxon>
        <taxon>Comamonadaceae</taxon>
        <taxon>Ottowia</taxon>
    </lineage>
</organism>
<dbReference type="NCBIfam" id="TIGR01730">
    <property type="entry name" value="RND_mfp"/>
    <property type="match status" value="1"/>
</dbReference>
<keyword evidence="4" id="KW-0175">Coiled coil</keyword>
<evidence type="ECO:0000259" key="6">
    <source>
        <dbReference type="Pfam" id="PF25917"/>
    </source>
</evidence>
<evidence type="ECO:0000256" key="4">
    <source>
        <dbReference type="SAM" id="Coils"/>
    </source>
</evidence>
<comment type="subcellular location">
    <subcellularLocation>
        <location evidence="1">Cell envelope</location>
    </subcellularLocation>
</comment>
<feature type="coiled-coil region" evidence="4">
    <location>
        <begin position="148"/>
        <end position="175"/>
    </location>
</feature>
<dbReference type="KEGG" id="otk:C6570_14505"/>
<dbReference type="OrthoDB" id="9806939at2"/>
<dbReference type="Pfam" id="PF25954">
    <property type="entry name" value="Beta-barrel_RND_2"/>
    <property type="match status" value="1"/>
</dbReference>
<dbReference type="PANTHER" id="PTHR30469">
    <property type="entry name" value="MULTIDRUG RESISTANCE PROTEIN MDTA"/>
    <property type="match status" value="1"/>
</dbReference>
<dbReference type="Pfam" id="PF25917">
    <property type="entry name" value="BSH_RND"/>
    <property type="match status" value="1"/>
</dbReference>
<accession>A0A2S0MHY5</accession>
<dbReference type="GO" id="GO:0015562">
    <property type="term" value="F:efflux transmembrane transporter activity"/>
    <property type="evidence" value="ECO:0007669"/>
    <property type="project" value="TreeGrafter"/>
</dbReference>
<evidence type="ECO:0000256" key="2">
    <source>
        <dbReference type="ARBA" id="ARBA00009477"/>
    </source>
</evidence>
<dbReference type="Pfam" id="PF25967">
    <property type="entry name" value="RND-MFP_C"/>
    <property type="match status" value="1"/>
</dbReference>
<dbReference type="SUPFAM" id="SSF111369">
    <property type="entry name" value="HlyD-like secretion proteins"/>
    <property type="match status" value="1"/>
</dbReference>
<dbReference type="Gene3D" id="2.40.30.170">
    <property type="match status" value="1"/>
</dbReference>
<dbReference type="Gene3D" id="2.40.420.20">
    <property type="match status" value="1"/>
</dbReference>
<evidence type="ECO:0000256" key="3">
    <source>
        <dbReference type="ARBA" id="ARBA00022448"/>
    </source>
</evidence>
<evidence type="ECO:0000313" key="9">
    <source>
        <dbReference type="EMBL" id="AVO35303.1"/>
    </source>
</evidence>
<dbReference type="GO" id="GO:1990281">
    <property type="term" value="C:efflux pump complex"/>
    <property type="evidence" value="ECO:0007669"/>
    <property type="project" value="TreeGrafter"/>
</dbReference>
<name>A0A2S0MHY5_9BURK</name>
<dbReference type="Proteomes" id="UP000239709">
    <property type="component" value="Chromosome"/>
</dbReference>
<dbReference type="RefSeq" id="WP_106703852.1">
    <property type="nucleotide sequence ID" value="NZ_CP027666.1"/>
</dbReference>
<keyword evidence="10" id="KW-1185">Reference proteome</keyword>
<protein>
    <submittedName>
        <fullName evidence="9">Efflux RND transporter periplasmic adaptor subunit</fullName>
    </submittedName>
</protein>
<dbReference type="PANTHER" id="PTHR30469:SF15">
    <property type="entry name" value="HLYD FAMILY OF SECRETION PROTEINS"/>
    <property type="match status" value="1"/>
</dbReference>
<evidence type="ECO:0000259" key="7">
    <source>
        <dbReference type="Pfam" id="PF25954"/>
    </source>
</evidence>
<dbReference type="InterPro" id="IPR058625">
    <property type="entry name" value="MdtA-like_BSH"/>
</dbReference>
<feature type="region of interest" description="Disordered" evidence="5">
    <location>
        <begin position="378"/>
        <end position="414"/>
    </location>
</feature>
<feature type="domain" description="CusB-like beta-barrel" evidence="7">
    <location>
        <begin position="217"/>
        <end position="278"/>
    </location>
</feature>
<sequence length="414" mass="42472">MAAASFSPAPWRRSGAALWLVSWLGVALLAGCSRQPPAQEPVRAVKLVTVAESGLGRMHDYAADVRARVESRLGFRVAGKITRRAVEPGQHVRKGQLLAQLDPSDYQLAAQAARAQVSAAVTQRDLAAADLKRYQGLRDQGFVSAAEIERRTAQLNSAQAQLAQAQAQLSNQGNQAAYTQLLADVDGVVTGVDAEVDQVVSAGAPVVRVAQDGPRDVVFAVPEDRLNEVRPGQLVDVVRWGSDQRFAGTVREVAASADPVTRTYTVKLTLTGEAPPLGATVTATPRPAGAGAQAASAIKLPTSAIFQQGQGSAVWVFDPGSSTVKAQAVQVATVDGNDVVIASGLKPGMQVVATGAHVLAPGQKVSVYKPNRASAQDASAPAAAKNVANGASAAPGTPAASATVAAPAAAAASR</sequence>